<comment type="subcellular location">
    <subcellularLocation>
        <location evidence="1">Membrane</location>
        <topology evidence="1">Multi-pass membrane protein</topology>
    </subcellularLocation>
</comment>
<feature type="transmembrane region" description="Helical" evidence="5">
    <location>
        <begin position="138"/>
        <end position="158"/>
    </location>
</feature>
<dbReference type="PANTHER" id="PTHR11662">
    <property type="entry name" value="SOLUTE CARRIER FAMILY 17"/>
    <property type="match status" value="1"/>
</dbReference>
<feature type="transmembrane region" description="Helical" evidence="5">
    <location>
        <begin position="416"/>
        <end position="439"/>
    </location>
</feature>
<feature type="transmembrane region" description="Helical" evidence="5">
    <location>
        <begin position="68"/>
        <end position="88"/>
    </location>
</feature>
<keyword evidence="2 5" id="KW-0812">Transmembrane</keyword>
<keyword evidence="3 5" id="KW-1133">Transmembrane helix</keyword>
<feature type="transmembrane region" description="Helical" evidence="5">
    <location>
        <begin position="196"/>
        <end position="215"/>
    </location>
</feature>
<dbReference type="PROSITE" id="PS50850">
    <property type="entry name" value="MFS"/>
    <property type="match status" value="1"/>
</dbReference>
<keyword evidence="4 5" id="KW-0472">Membrane</keyword>
<feature type="transmembrane region" description="Helical" evidence="5">
    <location>
        <begin position="259"/>
        <end position="284"/>
    </location>
</feature>
<dbReference type="RefSeq" id="WP_171226627.1">
    <property type="nucleotide sequence ID" value="NZ_CP053085.1"/>
</dbReference>
<evidence type="ECO:0000256" key="2">
    <source>
        <dbReference type="ARBA" id="ARBA00022692"/>
    </source>
</evidence>
<evidence type="ECO:0000256" key="5">
    <source>
        <dbReference type="SAM" id="Phobius"/>
    </source>
</evidence>
<feature type="domain" description="Major facilitator superfamily (MFS) profile" evidence="6">
    <location>
        <begin position="34"/>
        <end position="444"/>
    </location>
</feature>
<evidence type="ECO:0000313" key="8">
    <source>
        <dbReference type="Proteomes" id="UP000500938"/>
    </source>
</evidence>
<feature type="transmembrane region" description="Helical" evidence="5">
    <location>
        <begin position="30"/>
        <end position="48"/>
    </location>
</feature>
<dbReference type="InterPro" id="IPR011701">
    <property type="entry name" value="MFS"/>
</dbReference>
<dbReference type="GO" id="GO:0016020">
    <property type="term" value="C:membrane"/>
    <property type="evidence" value="ECO:0007669"/>
    <property type="project" value="UniProtKB-SubCell"/>
</dbReference>
<evidence type="ECO:0000256" key="4">
    <source>
        <dbReference type="ARBA" id="ARBA00023136"/>
    </source>
</evidence>
<gene>
    <name evidence="7" type="ORF">HKW67_17560</name>
</gene>
<dbReference type="Proteomes" id="UP000500938">
    <property type="component" value="Chromosome"/>
</dbReference>
<protein>
    <submittedName>
        <fullName evidence="7">MFS transporter</fullName>
    </submittedName>
</protein>
<dbReference type="Pfam" id="PF07690">
    <property type="entry name" value="MFS_1"/>
    <property type="match status" value="1"/>
</dbReference>
<dbReference type="InterPro" id="IPR036259">
    <property type="entry name" value="MFS_trans_sf"/>
</dbReference>
<evidence type="ECO:0000259" key="6">
    <source>
        <dbReference type="PROSITE" id="PS50850"/>
    </source>
</evidence>
<dbReference type="EMBL" id="CP053085">
    <property type="protein sequence ID" value="QJR37194.1"/>
    <property type="molecule type" value="Genomic_DNA"/>
</dbReference>
<reference evidence="7 8" key="1">
    <citation type="submission" date="2020-05" db="EMBL/GenBank/DDBJ databases">
        <title>Complete genome sequence of Gemmatimonas greenlandica TET16.</title>
        <authorList>
            <person name="Zeng Y."/>
        </authorList>
    </citation>
    <scope>NUCLEOTIDE SEQUENCE [LARGE SCALE GENOMIC DNA]</scope>
    <source>
        <strain evidence="7 8">TET16</strain>
    </source>
</reference>
<dbReference type="InterPro" id="IPR020846">
    <property type="entry name" value="MFS_dom"/>
</dbReference>
<evidence type="ECO:0000256" key="3">
    <source>
        <dbReference type="ARBA" id="ARBA00022989"/>
    </source>
</evidence>
<feature type="transmembrane region" description="Helical" evidence="5">
    <location>
        <begin position="100"/>
        <end position="118"/>
    </location>
</feature>
<dbReference type="KEGG" id="ggr:HKW67_17560"/>
<dbReference type="PANTHER" id="PTHR11662:SF399">
    <property type="entry name" value="FI19708P1-RELATED"/>
    <property type="match status" value="1"/>
</dbReference>
<dbReference type="GO" id="GO:0022857">
    <property type="term" value="F:transmembrane transporter activity"/>
    <property type="evidence" value="ECO:0007669"/>
    <property type="project" value="InterPro"/>
</dbReference>
<dbReference type="InterPro" id="IPR050382">
    <property type="entry name" value="MFS_Na/Anion_cotransporter"/>
</dbReference>
<dbReference type="Gene3D" id="1.20.1250.20">
    <property type="entry name" value="MFS general substrate transporter like domains"/>
    <property type="match status" value="2"/>
</dbReference>
<feature type="transmembrane region" description="Helical" evidence="5">
    <location>
        <begin position="338"/>
        <end position="361"/>
    </location>
</feature>
<sequence>MSSSIRYPLRIDAPRPEVMLTSREAGSSGIRWRIVALLVLASFVAYLLRSNLSVAGERMIVDLGLSKVQLGAVLAAFAWGYAIFQFPGGIWGDRVGSRKAIAILAVGWGVVNLAVGFTPSTSVASPMVVIASLMTLRFLMGVLQAPLVVFGGTIASWFPVTGWAVPNGWVNVGLTFGAAATGPLITWLVSTVGWRGSFMATAPLGLMLAGIWWWYVRDTPAEHAGVRQAELELITGDRPAERPRSEPGAWKRVLRNRQVVLLSLGYFCSNYLFYFFFNWLYIYLIESRKFTMLEGGWYASAPWITGAIGAGIGAYLCDGLSKRIGKRRGMRTIGATGLTLAAGLMLLAANAQSAYVCVLFLSLCLACQQLTEGAYWAATISVAEADAATACGVLNTGGNVVGGIGALMVPLMVESLGWPAALAAASVFALLGAGLWFLIDADAP</sequence>
<evidence type="ECO:0000256" key="1">
    <source>
        <dbReference type="ARBA" id="ARBA00004141"/>
    </source>
</evidence>
<keyword evidence="8" id="KW-1185">Reference proteome</keyword>
<name>A0A6M4IQJ8_9BACT</name>
<dbReference type="AlphaFoldDB" id="A0A6M4IQJ8"/>
<organism evidence="7 8">
    <name type="scientific">Gemmatimonas groenlandica</name>
    <dbReference type="NCBI Taxonomy" id="2732249"/>
    <lineage>
        <taxon>Bacteria</taxon>
        <taxon>Pseudomonadati</taxon>
        <taxon>Gemmatimonadota</taxon>
        <taxon>Gemmatimonadia</taxon>
        <taxon>Gemmatimonadales</taxon>
        <taxon>Gemmatimonadaceae</taxon>
        <taxon>Gemmatimonas</taxon>
    </lineage>
</organism>
<evidence type="ECO:0000313" key="7">
    <source>
        <dbReference type="EMBL" id="QJR37194.1"/>
    </source>
</evidence>
<feature type="transmembrane region" description="Helical" evidence="5">
    <location>
        <begin position="296"/>
        <end position="317"/>
    </location>
</feature>
<proteinExistence type="predicted"/>
<accession>A0A6M4IQJ8</accession>
<feature type="transmembrane region" description="Helical" evidence="5">
    <location>
        <begin position="170"/>
        <end position="190"/>
    </location>
</feature>
<dbReference type="SUPFAM" id="SSF103473">
    <property type="entry name" value="MFS general substrate transporter"/>
    <property type="match status" value="1"/>
</dbReference>